<protein>
    <submittedName>
        <fullName evidence="1">Uncharacterized protein</fullName>
    </submittedName>
</protein>
<reference evidence="1 2" key="1">
    <citation type="submission" date="2019-10" db="EMBL/GenBank/DDBJ databases">
        <title>XDR Pseudomonas monteilii producing IMP-16 from LCR.</title>
        <authorList>
            <person name="Ballaben A."/>
            <person name="Doi Y."/>
        </authorList>
    </citation>
    <scope>NUCLEOTIDE SEQUENCE [LARGE SCALE GENOMIC DNA]</scope>
    <source>
        <strain evidence="1 2">597/14</strain>
    </source>
</reference>
<sequence>MSYEFQRAPGAAYADLLEVVAGSQNERLALFQSFRLDQCVGTYKYNGDTVFTLSVGADFSIGFLGWGQRDTDAGLPFKLRFDSLPARDKVVVLPKTDDVTYGEWLMKDLRFYLRRAQAPLPHVLYMANASENNGSLSASVSDGRADRLSVDESHSGLCYLQSSHIPDAGYYGRDFEQLAQIIFPRGYLRFTGLDEGDPDATVAQASLAEAALFDAGALAPEAALYSSHVSPLVRIVSAGSAGQRLALNTVNPAAPIWRFASETLGQLVPDGRFCSYIPQDDGGVRYGQNPLTRKDAALLDTLKRNPVDIVRIITGFTLLPYYSTMIVLNAQPTHYFKIAAVGNKLKLTFCYVGWGTGEQEVPLEETDWKVLAGDGSVSGGVFTAGGVSKFSVLQAIHRNPTYMQFAVVIIPMPLLTAAEFVAMRNGG</sequence>
<evidence type="ECO:0000313" key="1">
    <source>
        <dbReference type="EMBL" id="MVF52133.1"/>
    </source>
</evidence>
<dbReference type="EMBL" id="WEIK01000026">
    <property type="protein sequence ID" value="MVF52133.1"/>
    <property type="molecule type" value="Genomic_DNA"/>
</dbReference>
<dbReference type="RefSeq" id="WP_060499547.1">
    <property type="nucleotide sequence ID" value="NZ_CP014062.1"/>
</dbReference>
<name>A0A6G6UTK0_9PSED</name>
<proteinExistence type="predicted"/>
<dbReference type="AlphaFoldDB" id="A0A6G6UTK0"/>
<evidence type="ECO:0000313" key="2">
    <source>
        <dbReference type="Proteomes" id="UP000440965"/>
    </source>
</evidence>
<gene>
    <name evidence="1" type="ORF">F9Z43_23090</name>
</gene>
<accession>A0A6G6UTK0</accession>
<organism evidence="1 2">
    <name type="scientific">Pseudomonas monteilii</name>
    <dbReference type="NCBI Taxonomy" id="76759"/>
    <lineage>
        <taxon>Bacteria</taxon>
        <taxon>Pseudomonadati</taxon>
        <taxon>Pseudomonadota</taxon>
        <taxon>Gammaproteobacteria</taxon>
        <taxon>Pseudomonadales</taxon>
        <taxon>Pseudomonadaceae</taxon>
        <taxon>Pseudomonas</taxon>
    </lineage>
</organism>
<comment type="caution">
    <text evidence="1">The sequence shown here is derived from an EMBL/GenBank/DDBJ whole genome shotgun (WGS) entry which is preliminary data.</text>
</comment>
<dbReference type="Proteomes" id="UP000440965">
    <property type="component" value="Unassembled WGS sequence"/>
</dbReference>